<feature type="chain" id="PRO_5032369873" evidence="5">
    <location>
        <begin position="21"/>
        <end position="140"/>
    </location>
</feature>
<proteinExistence type="predicted"/>
<dbReference type="GO" id="GO:0046872">
    <property type="term" value="F:metal ion binding"/>
    <property type="evidence" value="ECO:0007669"/>
    <property type="project" value="UniProtKB-KW"/>
</dbReference>
<dbReference type="SUPFAM" id="SSF46626">
    <property type="entry name" value="Cytochrome c"/>
    <property type="match status" value="1"/>
</dbReference>
<protein>
    <submittedName>
        <fullName evidence="7">C-type cytochrome</fullName>
    </submittedName>
</protein>
<evidence type="ECO:0000259" key="6">
    <source>
        <dbReference type="PROSITE" id="PS51007"/>
    </source>
</evidence>
<feature type="signal peptide" evidence="5">
    <location>
        <begin position="1"/>
        <end position="20"/>
    </location>
</feature>
<organism evidence="7 8">
    <name type="scientific">Paragemmobacter straminiformis</name>
    <dbReference type="NCBI Taxonomy" id="2045119"/>
    <lineage>
        <taxon>Bacteria</taxon>
        <taxon>Pseudomonadati</taxon>
        <taxon>Pseudomonadota</taxon>
        <taxon>Alphaproteobacteria</taxon>
        <taxon>Rhodobacterales</taxon>
        <taxon>Paracoccaceae</taxon>
        <taxon>Paragemmobacter</taxon>
    </lineage>
</organism>
<keyword evidence="1 4" id="KW-0349">Heme</keyword>
<dbReference type="EMBL" id="JACLQD010000010">
    <property type="protein sequence ID" value="MBC2837658.1"/>
    <property type="molecule type" value="Genomic_DNA"/>
</dbReference>
<dbReference type="Gene3D" id="1.10.760.10">
    <property type="entry name" value="Cytochrome c-like domain"/>
    <property type="match status" value="1"/>
</dbReference>
<feature type="domain" description="Cytochrome c" evidence="6">
    <location>
        <begin position="22"/>
        <end position="135"/>
    </location>
</feature>
<evidence type="ECO:0000256" key="3">
    <source>
        <dbReference type="ARBA" id="ARBA00023004"/>
    </source>
</evidence>
<dbReference type="InterPro" id="IPR036909">
    <property type="entry name" value="Cyt_c-like_dom_sf"/>
</dbReference>
<keyword evidence="5" id="KW-0732">Signal</keyword>
<evidence type="ECO:0000313" key="7">
    <source>
        <dbReference type="EMBL" id="MBC2837658.1"/>
    </source>
</evidence>
<dbReference type="GO" id="GO:0009055">
    <property type="term" value="F:electron transfer activity"/>
    <property type="evidence" value="ECO:0007669"/>
    <property type="project" value="InterPro"/>
</dbReference>
<evidence type="ECO:0000256" key="5">
    <source>
        <dbReference type="SAM" id="SignalP"/>
    </source>
</evidence>
<accession>A0A842IGX6</accession>
<dbReference type="GO" id="GO:0020037">
    <property type="term" value="F:heme binding"/>
    <property type="evidence" value="ECO:0007669"/>
    <property type="project" value="InterPro"/>
</dbReference>
<dbReference type="InterPro" id="IPR009056">
    <property type="entry name" value="Cyt_c-like_dom"/>
</dbReference>
<dbReference type="RefSeq" id="WP_185799273.1">
    <property type="nucleotide sequence ID" value="NZ_JACLQD010000010.1"/>
</dbReference>
<reference evidence="7 8" key="1">
    <citation type="journal article" date="2017" name="Int. J. Syst. Evol. Microbiol.">
        <title>Gemmobacter straminiformis sp. nov., isolated from an artificial fountain.</title>
        <authorList>
            <person name="Kang J.Y."/>
            <person name="Kim M.J."/>
            <person name="Chun J."/>
            <person name="Son K.P."/>
            <person name="Jahng K.Y."/>
        </authorList>
    </citation>
    <scope>NUCLEOTIDE SEQUENCE [LARGE SCALE GENOMIC DNA]</scope>
    <source>
        <strain evidence="7 8">CAM-8</strain>
    </source>
</reference>
<evidence type="ECO:0000313" key="8">
    <source>
        <dbReference type="Proteomes" id="UP000555411"/>
    </source>
</evidence>
<name>A0A842IGX6_9RHOB</name>
<comment type="caution">
    <text evidence="7">The sequence shown here is derived from an EMBL/GenBank/DDBJ whole genome shotgun (WGS) entry which is preliminary data.</text>
</comment>
<evidence type="ECO:0000256" key="4">
    <source>
        <dbReference type="PROSITE-ProRule" id="PRU00433"/>
    </source>
</evidence>
<dbReference type="Proteomes" id="UP000555411">
    <property type="component" value="Unassembled WGS sequence"/>
</dbReference>
<keyword evidence="8" id="KW-1185">Reference proteome</keyword>
<evidence type="ECO:0000256" key="2">
    <source>
        <dbReference type="ARBA" id="ARBA00022723"/>
    </source>
</evidence>
<sequence length="140" mass="14256">MTKLPLAALALALLAAPAFAAGDAAKGENEFKKCKACHSIVGTDGTAIQKGGKTGPNLFGVIGRKVASEDFAYGESIKAVGETGAVWTEEELAVYVANPTEWLKTKLGDAAAKSKMTFKLAKGGEDVAAYLASVAPAAAP</sequence>
<dbReference type="PROSITE" id="PS51007">
    <property type="entry name" value="CYTC"/>
    <property type="match status" value="1"/>
</dbReference>
<keyword evidence="3 4" id="KW-0408">Iron</keyword>
<keyword evidence="2 4" id="KW-0479">Metal-binding</keyword>
<dbReference type="AlphaFoldDB" id="A0A842IGX6"/>
<gene>
    <name evidence="7" type="ORF">H7F16_19255</name>
</gene>
<evidence type="ECO:0000256" key="1">
    <source>
        <dbReference type="ARBA" id="ARBA00022617"/>
    </source>
</evidence>